<reference evidence="1 2" key="1">
    <citation type="submission" date="2020-03" db="EMBL/GenBank/DDBJ databases">
        <title>Genomic Encyclopedia of Type Strains, Phase IV (KMG-IV): sequencing the most valuable type-strain genomes for metagenomic binning, comparative biology and taxonomic classification.</title>
        <authorList>
            <person name="Goeker M."/>
        </authorList>
    </citation>
    <scope>NUCLEOTIDE SEQUENCE [LARGE SCALE GENOMIC DNA]</scope>
    <source>
        <strain evidence="1 2">DSM 105096</strain>
    </source>
</reference>
<gene>
    <name evidence="1" type="ORF">GGR27_002829</name>
</gene>
<name>A0ABX0XDJ0_9BACT</name>
<dbReference type="PROSITE" id="PS51257">
    <property type="entry name" value="PROKAR_LIPOPROTEIN"/>
    <property type="match status" value="1"/>
</dbReference>
<sequence length="175" mass="19624">MKYLAFLASLLFLTSCGPKLSPLTQRIVSEQNWTSAEFERIQFYLSEDLVLTRELRNGNTQITNGQVRVINGKDVEQVVFPAKTPGVFVFSPKTERVAVSFESNNDNYLVFGPNPNAGNTYVLLAQDWDRRSGSVTYAGKTWRVSTSNAFASLMIPLKELREKKVNGRVVGGRKL</sequence>
<evidence type="ECO:0000313" key="1">
    <source>
        <dbReference type="EMBL" id="NJC27316.1"/>
    </source>
</evidence>
<accession>A0ABX0XDJ0</accession>
<comment type="caution">
    <text evidence="1">The sequence shown here is derived from an EMBL/GenBank/DDBJ whole genome shotgun (WGS) entry which is preliminary data.</text>
</comment>
<evidence type="ECO:0000313" key="2">
    <source>
        <dbReference type="Proteomes" id="UP000770785"/>
    </source>
</evidence>
<evidence type="ECO:0008006" key="3">
    <source>
        <dbReference type="Google" id="ProtNLM"/>
    </source>
</evidence>
<dbReference type="EMBL" id="JAATJH010000004">
    <property type="protein sequence ID" value="NJC27316.1"/>
    <property type="molecule type" value="Genomic_DNA"/>
</dbReference>
<organism evidence="1 2">
    <name type="scientific">Neolewinella antarctica</name>
    <dbReference type="NCBI Taxonomy" id="442734"/>
    <lineage>
        <taxon>Bacteria</taxon>
        <taxon>Pseudomonadati</taxon>
        <taxon>Bacteroidota</taxon>
        <taxon>Saprospiria</taxon>
        <taxon>Saprospirales</taxon>
        <taxon>Lewinellaceae</taxon>
        <taxon>Neolewinella</taxon>
    </lineage>
</organism>
<keyword evidence="2" id="KW-1185">Reference proteome</keyword>
<proteinExistence type="predicted"/>
<protein>
    <recommendedName>
        <fullName evidence="3">Lipoprotein</fullName>
    </recommendedName>
</protein>
<dbReference type="RefSeq" id="WP_168038288.1">
    <property type="nucleotide sequence ID" value="NZ_JAATJH010000004.1"/>
</dbReference>
<dbReference type="Proteomes" id="UP000770785">
    <property type="component" value="Unassembled WGS sequence"/>
</dbReference>